<dbReference type="InterPro" id="IPR050840">
    <property type="entry name" value="Adaptor_Complx_Large_Subunit"/>
</dbReference>
<dbReference type="GO" id="GO:0005829">
    <property type="term" value="C:cytosol"/>
    <property type="evidence" value="ECO:0007669"/>
    <property type="project" value="GOC"/>
</dbReference>
<keyword evidence="8 9" id="KW-0968">Cytoplasmic vesicle</keyword>
<dbReference type="Gene3D" id="1.25.10.10">
    <property type="entry name" value="Leucine-rich Repeat Variant"/>
    <property type="match status" value="1"/>
</dbReference>
<dbReference type="InterPro" id="IPR016024">
    <property type="entry name" value="ARM-type_fold"/>
</dbReference>
<name>A0A0V1Q3T2_9ASCO</name>
<dbReference type="PROSITE" id="PS50180">
    <property type="entry name" value="GAE"/>
    <property type="match status" value="1"/>
</dbReference>
<feature type="compositionally biased region" description="Polar residues" evidence="10">
    <location>
        <begin position="668"/>
        <end position="688"/>
    </location>
</feature>
<evidence type="ECO:0000256" key="9">
    <source>
        <dbReference type="PIRNR" id="PIRNR037094"/>
    </source>
</evidence>
<dbReference type="SMART" id="SM00809">
    <property type="entry name" value="Alpha_adaptinC2"/>
    <property type="match status" value="1"/>
</dbReference>
<evidence type="ECO:0000256" key="1">
    <source>
        <dbReference type="ARBA" id="ARBA00004156"/>
    </source>
</evidence>
<keyword evidence="6 9" id="KW-0333">Golgi apparatus</keyword>
<evidence type="ECO:0000313" key="13">
    <source>
        <dbReference type="Proteomes" id="UP000054251"/>
    </source>
</evidence>
<feature type="compositionally biased region" description="Polar residues" evidence="10">
    <location>
        <begin position="696"/>
        <end position="708"/>
    </location>
</feature>
<evidence type="ECO:0000256" key="7">
    <source>
        <dbReference type="ARBA" id="ARBA00023136"/>
    </source>
</evidence>
<dbReference type="SUPFAM" id="SSF48371">
    <property type="entry name" value="ARM repeat"/>
    <property type="match status" value="1"/>
</dbReference>
<reference evidence="12 13" key="1">
    <citation type="submission" date="2015-11" db="EMBL/GenBank/DDBJ databases">
        <title>The genome of Debaryomyces fabryi.</title>
        <authorList>
            <person name="Tafer H."/>
            <person name="Lopandic K."/>
        </authorList>
    </citation>
    <scope>NUCLEOTIDE SEQUENCE [LARGE SCALE GENOMIC DNA]</scope>
    <source>
        <strain evidence="12 13">CBS 789</strain>
    </source>
</reference>
<dbReference type="InterPro" id="IPR002553">
    <property type="entry name" value="Clathrin/coatomer_adapt-like_N"/>
</dbReference>
<comment type="caution">
    <text evidence="12">The sequence shown here is derived from an EMBL/GenBank/DDBJ whole genome shotgun (WGS) entry which is preliminary data.</text>
</comment>
<dbReference type="OrthoDB" id="28053at2759"/>
<feature type="domain" description="GAE" evidence="11">
    <location>
        <begin position="713"/>
        <end position="827"/>
    </location>
</feature>
<evidence type="ECO:0000256" key="3">
    <source>
        <dbReference type="ARBA" id="ARBA00006613"/>
    </source>
</evidence>
<evidence type="ECO:0000256" key="5">
    <source>
        <dbReference type="ARBA" id="ARBA00022927"/>
    </source>
</evidence>
<dbReference type="AlphaFoldDB" id="A0A0V1Q3T2"/>
<comment type="similarity">
    <text evidence="3 9">Belongs to the adaptor complexes large subunit family.</text>
</comment>
<sequence>MGSLKSFIKAVRKSKTIADERAVVMKESAAIRTSFRDATLDQTTRRINISKLLYLYIMGEKTHFGQVECLKLLASPRFADKRLGYLATMLLLDENQEVLTLLTNSLDNDMQHPNAFIVGLALCCLGNIASPELARDLYTNVDKIITTNNLYLKKKACIVAAKLIEKDPDLSEIFLPRVPQLISDKLPGVLLGALRLVQSLYFANPENRESLIKTIPKIVGHLKRVANSGYIPDYDVLGILDPFLQVSLLTTLRTLAVDESCPPKYLEEINDILTQVASNIESGKNAAHAILYECVKTIFAIQSDQSLKILGVNLLGKFLSTKDNNTRYVALNTLLTVINIEPLAVQRHRNTIVNCLSDGDISIRRRALELSFAILNEQNIRVLVREILLFLENCRDNELKPYISSQLTTAANKFAPNEKWHFDTLIRMLKLSGNFITPDIISNILALIMQCTDVELKKHVVGRLLSLCLEDSTQYGLSLITVWCLGEYVDLILDGNVDVNGKQEPVTDKLILKLIDELINNSTYSDQETVQLVTYILTAIIKLSIKFKNPDSIEKLRLILNSRTYDNNLEIQIRAAEYQEIFAQDTQLKKGLLARMPAPRVKERESLSLQNTNVHKAKPAGHPTNEAGVPSSTNDLLDLLDDNNDGSNMSNNHPAPSNNDLLSDLFSGPTNPSQSQTSTHPKTSNNANILDLFDSPASTQSPVQSNFETSSQTSVLPINAFSNSNIAISFLPKSFPQNGQATLEAHIKSNSPGSSIEQFQLLIAVPKTQKLSISSTSGGDSLVNGSDIKQVLKIVGKQGSKVKLRVKAKYDINGETVEDLFDFAGFSLTL</sequence>
<dbReference type="Pfam" id="PF01602">
    <property type="entry name" value="Adaptin_N"/>
    <property type="match status" value="1"/>
</dbReference>
<evidence type="ECO:0000256" key="4">
    <source>
        <dbReference type="ARBA" id="ARBA00022448"/>
    </source>
</evidence>
<dbReference type="GO" id="GO:0016192">
    <property type="term" value="P:vesicle-mediated transport"/>
    <property type="evidence" value="ECO:0007669"/>
    <property type="project" value="InterPro"/>
</dbReference>
<dbReference type="Proteomes" id="UP000054251">
    <property type="component" value="Unassembled WGS sequence"/>
</dbReference>
<dbReference type="InterPro" id="IPR011989">
    <property type="entry name" value="ARM-like"/>
</dbReference>
<keyword evidence="7 9" id="KW-0472">Membrane</keyword>
<dbReference type="GO" id="GO:0030121">
    <property type="term" value="C:AP-1 adaptor complex"/>
    <property type="evidence" value="ECO:0007669"/>
    <property type="project" value="InterPro"/>
</dbReference>
<dbReference type="PANTHER" id="PTHR22780">
    <property type="entry name" value="ADAPTIN, ALPHA/GAMMA/EPSILON"/>
    <property type="match status" value="1"/>
</dbReference>
<keyword evidence="5 9" id="KW-0653">Protein transport</keyword>
<dbReference type="GO" id="GO:0006886">
    <property type="term" value="P:intracellular protein transport"/>
    <property type="evidence" value="ECO:0007669"/>
    <property type="project" value="UniProtKB-UniRule"/>
</dbReference>
<dbReference type="EMBL" id="LMYN01000013">
    <property type="protein sequence ID" value="KSA03195.1"/>
    <property type="molecule type" value="Genomic_DNA"/>
</dbReference>
<protein>
    <recommendedName>
        <fullName evidence="9">AP-1 complex subunit gamma</fullName>
    </recommendedName>
</protein>
<dbReference type="InterPro" id="IPR008152">
    <property type="entry name" value="Clathrin_a/b/g-adaptin_app_Ig"/>
</dbReference>
<dbReference type="Pfam" id="PF02883">
    <property type="entry name" value="Alpha_adaptinC2"/>
    <property type="match status" value="1"/>
</dbReference>
<dbReference type="InterPro" id="IPR013041">
    <property type="entry name" value="Clathrin_app_Ig-like_sf"/>
</dbReference>
<dbReference type="InterPro" id="IPR017107">
    <property type="entry name" value="AP1_complex_gsu"/>
</dbReference>
<organism evidence="12 13">
    <name type="scientific">Debaryomyces fabryi</name>
    <dbReference type="NCBI Taxonomy" id="58627"/>
    <lineage>
        <taxon>Eukaryota</taxon>
        <taxon>Fungi</taxon>
        <taxon>Dikarya</taxon>
        <taxon>Ascomycota</taxon>
        <taxon>Saccharomycotina</taxon>
        <taxon>Pichiomycetes</taxon>
        <taxon>Debaryomycetaceae</taxon>
        <taxon>Debaryomyces</taxon>
    </lineage>
</organism>
<keyword evidence="13" id="KW-1185">Reference proteome</keyword>
<gene>
    <name evidence="12" type="ORF">AC631_01092</name>
</gene>
<evidence type="ECO:0000313" key="12">
    <source>
        <dbReference type="EMBL" id="KSA03195.1"/>
    </source>
</evidence>
<keyword evidence="4 9" id="KW-0813">Transport</keyword>
<evidence type="ECO:0000259" key="11">
    <source>
        <dbReference type="PROSITE" id="PS50180"/>
    </source>
</evidence>
<dbReference type="Gene3D" id="2.60.40.1230">
    <property type="match status" value="1"/>
</dbReference>
<comment type="subcellular location">
    <subcellularLocation>
        <location evidence="1">Cytoplasmic vesicle membrane</location>
    </subcellularLocation>
    <subcellularLocation>
        <location evidence="2">Golgi apparatus</location>
    </subcellularLocation>
</comment>
<evidence type="ECO:0000256" key="6">
    <source>
        <dbReference type="ARBA" id="ARBA00023034"/>
    </source>
</evidence>
<feature type="region of interest" description="Disordered" evidence="10">
    <location>
        <begin position="601"/>
        <end position="708"/>
    </location>
</feature>
<dbReference type="InterPro" id="IPR008153">
    <property type="entry name" value="GAE_dom"/>
</dbReference>
<dbReference type="GO" id="GO:0016482">
    <property type="term" value="P:cytosolic transport"/>
    <property type="evidence" value="ECO:0007669"/>
    <property type="project" value="UniProtKB-ARBA"/>
</dbReference>
<dbReference type="GeneID" id="26838101"/>
<dbReference type="SUPFAM" id="SSF49348">
    <property type="entry name" value="Clathrin adaptor appendage domain"/>
    <property type="match status" value="1"/>
</dbReference>
<evidence type="ECO:0000256" key="2">
    <source>
        <dbReference type="ARBA" id="ARBA00004555"/>
    </source>
</evidence>
<evidence type="ECO:0000256" key="8">
    <source>
        <dbReference type="ARBA" id="ARBA00023329"/>
    </source>
</evidence>
<proteinExistence type="inferred from homology"/>
<accession>A0A0V1Q3T2</accession>
<evidence type="ECO:0000256" key="10">
    <source>
        <dbReference type="SAM" id="MobiDB-lite"/>
    </source>
</evidence>
<dbReference type="RefSeq" id="XP_015469297.1">
    <property type="nucleotide sequence ID" value="XM_015609922.1"/>
</dbReference>
<dbReference type="PIRSF" id="PIRSF037094">
    <property type="entry name" value="AP1_complex_gamma"/>
    <property type="match status" value="1"/>
</dbReference>